<dbReference type="EMBL" id="CAJNJA010031498">
    <property type="protein sequence ID" value="CAE7657820.1"/>
    <property type="molecule type" value="Genomic_DNA"/>
</dbReference>
<protein>
    <recommendedName>
        <fullName evidence="5">Nucleotide-diphospho-sugar transferase domain-containing protein</fullName>
    </recommendedName>
</protein>
<feature type="region of interest" description="Disordered" evidence="1">
    <location>
        <begin position="24"/>
        <end position="43"/>
    </location>
</feature>
<comment type="caution">
    <text evidence="3">The sequence shown here is derived from an EMBL/GenBank/DDBJ whole genome shotgun (WGS) entry which is preliminary data.</text>
</comment>
<accession>A0A812W509</accession>
<dbReference type="AlphaFoldDB" id="A0A812W509"/>
<evidence type="ECO:0000313" key="4">
    <source>
        <dbReference type="Proteomes" id="UP000601435"/>
    </source>
</evidence>
<evidence type="ECO:0000313" key="3">
    <source>
        <dbReference type="EMBL" id="CAE7657820.1"/>
    </source>
</evidence>
<dbReference type="Gene3D" id="3.90.550.10">
    <property type="entry name" value="Spore Coat Polysaccharide Biosynthesis Protein SpsA, Chain A"/>
    <property type="match status" value="1"/>
</dbReference>
<proteinExistence type="predicted"/>
<feature type="signal peptide" evidence="2">
    <location>
        <begin position="1"/>
        <end position="22"/>
    </location>
</feature>
<evidence type="ECO:0000256" key="1">
    <source>
        <dbReference type="SAM" id="MobiDB-lite"/>
    </source>
</evidence>
<keyword evidence="2" id="KW-0732">Signal</keyword>
<dbReference type="OrthoDB" id="423612at2759"/>
<reference evidence="3" key="1">
    <citation type="submission" date="2021-02" db="EMBL/GenBank/DDBJ databases">
        <authorList>
            <person name="Dougan E. K."/>
            <person name="Rhodes N."/>
            <person name="Thang M."/>
            <person name="Chan C."/>
        </authorList>
    </citation>
    <scope>NUCLEOTIDE SEQUENCE</scope>
</reference>
<sequence>MSASITAIVLFLLRGALHFSGAAPDQPAEPAANGSPLPPPAPEAEITATSAASVAPVAQFTPEASAEATKTEAATAAPVVQKKAGWELHQLPIIQGCVHCCSEDDHNAPCLDVELCAASGPEKGKYALALSHWGRPNEGMLGSIKSMRAAADLLGNTDIYMVMLETDAEQMTPKLHKIFAKWGVKLYPVKWDVPPEMKFYPKTDWCGHQDLIRLNVLGIEGYDAVAYFDGDCEFQGDITPMMRCAATGMFLSTSGGMGESLNVGFFAVRPDKRIVDAAVYFARENAFDRGTGWGGIGWAPTGGYYVGGECGQGFFYTLFHRRAENSRRALSSVGLWETWRSGQLDRCIWNYQTNSNCVQDLDCRHVRVHHKPTRERGSPSECDKIKFRRRREDLLRRQSEVRPPPSAEEQRLAREGKLLKHLAGLCLRAAEEASDEQTTLLLLDCKFPPVEQNIRIVEDEADGGYVLLKQGGRCAHAEGDEDPEMAPSEPKLGFPVQCASTAAHVRFRKLPSTAKTGSFVLQHDSRRCVHPYEGAVNPRETGLGWIGRIGLPQHHGSLW</sequence>
<keyword evidence="4" id="KW-1185">Reference proteome</keyword>
<name>A0A812W509_9DINO</name>
<evidence type="ECO:0000256" key="2">
    <source>
        <dbReference type="SAM" id="SignalP"/>
    </source>
</evidence>
<dbReference type="InterPro" id="IPR029044">
    <property type="entry name" value="Nucleotide-diphossugar_trans"/>
</dbReference>
<organism evidence="3 4">
    <name type="scientific">Symbiodinium necroappetens</name>
    <dbReference type="NCBI Taxonomy" id="1628268"/>
    <lineage>
        <taxon>Eukaryota</taxon>
        <taxon>Sar</taxon>
        <taxon>Alveolata</taxon>
        <taxon>Dinophyceae</taxon>
        <taxon>Suessiales</taxon>
        <taxon>Symbiodiniaceae</taxon>
        <taxon>Symbiodinium</taxon>
    </lineage>
</organism>
<evidence type="ECO:0008006" key="5">
    <source>
        <dbReference type="Google" id="ProtNLM"/>
    </source>
</evidence>
<dbReference type="SUPFAM" id="SSF53448">
    <property type="entry name" value="Nucleotide-diphospho-sugar transferases"/>
    <property type="match status" value="1"/>
</dbReference>
<gene>
    <name evidence="3" type="ORF">SNEC2469_LOCUS18634</name>
</gene>
<feature type="chain" id="PRO_5032935374" description="Nucleotide-diphospho-sugar transferase domain-containing protein" evidence="2">
    <location>
        <begin position="23"/>
        <end position="559"/>
    </location>
</feature>
<dbReference type="Proteomes" id="UP000601435">
    <property type="component" value="Unassembled WGS sequence"/>
</dbReference>